<dbReference type="PANTHER" id="PTHR13817">
    <property type="entry name" value="TITIN"/>
    <property type="match status" value="1"/>
</dbReference>
<dbReference type="InterPro" id="IPR013783">
    <property type="entry name" value="Ig-like_fold"/>
</dbReference>
<dbReference type="Pfam" id="PF07679">
    <property type="entry name" value="I-set"/>
    <property type="match status" value="5"/>
</dbReference>
<dbReference type="AlphaFoldDB" id="A0AA47MNV4"/>
<organism evidence="4 5">
    <name type="scientific">Merluccius polli</name>
    <name type="common">Benguela hake</name>
    <name type="synonym">Merluccius cadenati</name>
    <dbReference type="NCBI Taxonomy" id="89951"/>
    <lineage>
        <taxon>Eukaryota</taxon>
        <taxon>Metazoa</taxon>
        <taxon>Chordata</taxon>
        <taxon>Craniata</taxon>
        <taxon>Vertebrata</taxon>
        <taxon>Euteleostomi</taxon>
        <taxon>Actinopterygii</taxon>
        <taxon>Neopterygii</taxon>
        <taxon>Teleostei</taxon>
        <taxon>Neoteleostei</taxon>
        <taxon>Acanthomorphata</taxon>
        <taxon>Zeiogadaria</taxon>
        <taxon>Gadariae</taxon>
        <taxon>Gadiformes</taxon>
        <taxon>Gadoidei</taxon>
        <taxon>Merlucciidae</taxon>
        <taxon>Merluccius</taxon>
    </lineage>
</organism>
<dbReference type="SMART" id="SM00408">
    <property type="entry name" value="IGc2"/>
    <property type="match status" value="5"/>
</dbReference>
<dbReference type="InterPro" id="IPR003599">
    <property type="entry name" value="Ig_sub"/>
</dbReference>
<dbReference type="FunFam" id="2.60.40.10:FF:000022">
    <property type="entry name" value="Cardiac titin"/>
    <property type="match status" value="4"/>
</dbReference>
<feature type="domain" description="Ig-like" evidence="3">
    <location>
        <begin position="289"/>
        <end position="378"/>
    </location>
</feature>
<dbReference type="Proteomes" id="UP001174136">
    <property type="component" value="Unassembled WGS sequence"/>
</dbReference>
<comment type="caution">
    <text evidence="4">The sequence shown here is derived from an EMBL/GenBank/DDBJ whole genome shotgun (WGS) entry which is preliminary data.</text>
</comment>
<evidence type="ECO:0000313" key="5">
    <source>
        <dbReference type="Proteomes" id="UP001174136"/>
    </source>
</evidence>
<dbReference type="InterPro" id="IPR013098">
    <property type="entry name" value="Ig_I-set"/>
</dbReference>
<keyword evidence="1" id="KW-0677">Repeat</keyword>
<protein>
    <submittedName>
        <fullName evidence="4">Titin</fullName>
    </submittedName>
</protein>
<dbReference type="GO" id="GO:0055013">
    <property type="term" value="P:cardiac muscle cell development"/>
    <property type="evidence" value="ECO:0007669"/>
    <property type="project" value="UniProtKB-ARBA"/>
</dbReference>
<dbReference type="Gene3D" id="2.60.40.10">
    <property type="entry name" value="Immunoglobulins"/>
    <property type="match status" value="5"/>
</dbReference>
<accession>A0AA47MNV4</accession>
<feature type="domain" description="Ig-like" evidence="3">
    <location>
        <begin position="103"/>
        <end position="190"/>
    </location>
</feature>
<dbReference type="InterPro" id="IPR003598">
    <property type="entry name" value="Ig_sub2"/>
</dbReference>
<feature type="domain" description="Ig-like" evidence="3">
    <location>
        <begin position="9"/>
        <end position="98"/>
    </location>
</feature>
<dbReference type="FunFam" id="2.60.40.10:FF:000107">
    <property type="entry name" value="Myosin, light chain kinase a"/>
    <property type="match status" value="1"/>
</dbReference>
<evidence type="ECO:0000313" key="4">
    <source>
        <dbReference type="EMBL" id="KAK0143520.1"/>
    </source>
</evidence>
<proteinExistence type="predicted"/>
<dbReference type="GO" id="GO:0003007">
    <property type="term" value="P:heart morphogenesis"/>
    <property type="evidence" value="ECO:0007669"/>
    <property type="project" value="UniProtKB-ARBA"/>
</dbReference>
<evidence type="ECO:0000256" key="1">
    <source>
        <dbReference type="ARBA" id="ARBA00022737"/>
    </source>
</evidence>
<sequence length="497" mass="54447">MEPSCAEPPGFMKRLESTVAWKQGSSARLQCTVRGSPDLQTSWFLNDRELSAGDRYSISLKDSVASLELRRVMLSDSGNYTCEVLNEAGCESCSSKVTVKEPPSFSKDLLSVEAVKGSVATFNCEIEGSAPFQVTWLKNGKRISANEKYRIVSQGSMSSLEIQSFESSDIGEYQCDASNEVGLASSKSMAQQREPPTFSKRLESIVAVLGNTVKLQGSIKGSAPINVKWMKDSEILRDDDPNISMWFENNVASLTFSSVEVANAGKYACQTENTAGRQTCEAILTVQEPARILEPAESISVTAGDSATLECSITGSPDLKVKWFKDGKEMASGRKYKITLKEKTAMLKIMAAGKDDTSEYRMEVSNKVGKDQCTCSVTVLDRQVPPSFTKSLKNINANIGNDITMECKFCGTQPITVYWYRDDKEIHSDAKYKVDTKENMAALLIRSLGQSDGGNYTCRVTNVAGQKDNTGTLCVKGQKSYIQTPLVSVGTEIRLDY</sequence>
<feature type="domain" description="Ig-like" evidence="3">
    <location>
        <begin position="386"/>
        <end position="474"/>
    </location>
</feature>
<keyword evidence="2" id="KW-0393">Immunoglobulin domain</keyword>
<dbReference type="PROSITE" id="PS50835">
    <property type="entry name" value="IG_LIKE"/>
    <property type="match status" value="5"/>
</dbReference>
<dbReference type="PANTHER" id="PTHR13817:SF166">
    <property type="entry name" value="NEURONAL IGCAM-RELATED"/>
    <property type="match status" value="1"/>
</dbReference>
<dbReference type="InterPro" id="IPR007110">
    <property type="entry name" value="Ig-like_dom"/>
</dbReference>
<dbReference type="EMBL" id="JAOPHQ010003412">
    <property type="protein sequence ID" value="KAK0143520.1"/>
    <property type="molecule type" value="Genomic_DNA"/>
</dbReference>
<dbReference type="SUPFAM" id="SSF48726">
    <property type="entry name" value="Immunoglobulin"/>
    <property type="match status" value="5"/>
</dbReference>
<gene>
    <name evidence="4" type="primary">TTN_2</name>
    <name evidence="4" type="ORF">N1851_018356</name>
</gene>
<keyword evidence="5" id="KW-1185">Reference proteome</keyword>
<dbReference type="CDD" id="cd00096">
    <property type="entry name" value="Ig"/>
    <property type="match status" value="1"/>
</dbReference>
<dbReference type="InterPro" id="IPR013106">
    <property type="entry name" value="Ig_V-set"/>
</dbReference>
<dbReference type="InterPro" id="IPR036179">
    <property type="entry name" value="Ig-like_dom_sf"/>
</dbReference>
<dbReference type="SMART" id="SM00406">
    <property type="entry name" value="IGv"/>
    <property type="match status" value="2"/>
</dbReference>
<evidence type="ECO:0000256" key="2">
    <source>
        <dbReference type="ARBA" id="ARBA00023319"/>
    </source>
</evidence>
<reference evidence="4" key="1">
    <citation type="journal article" date="2023" name="Front. Mar. Sci.">
        <title>A new Merluccius polli reference genome to investigate the effects of global change in West African waters.</title>
        <authorList>
            <person name="Mateo J.L."/>
            <person name="Blanco-Fernandez C."/>
            <person name="Garcia-Vazquez E."/>
            <person name="Machado-Schiaffino G."/>
        </authorList>
    </citation>
    <scope>NUCLEOTIDE SEQUENCE</scope>
    <source>
        <strain evidence="4">C29</strain>
        <tissue evidence="4">Fin</tissue>
    </source>
</reference>
<name>A0AA47MNV4_MERPO</name>
<dbReference type="SMART" id="SM00409">
    <property type="entry name" value="IG"/>
    <property type="match status" value="5"/>
</dbReference>
<dbReference type="InterPro" id="IPR050964">
    <property type="entry name" value="Striated_Muscle_Regulatory"/>
</dbReference>
<evidence type="ECO:0000259" key="3">
    <source>
        <dbReference type="PROSITE" id="PS50835"/>
    </source>
</evidence>
<feature type="domain" description="Ig-like" evidence="3">
    <location>
        <begin position="196"/>
        <end position="285"/>
    </location>
</feature>